<keyword evidence="4" id="KW-1185">Reference proteome</keyword>
<dbReference type="Proteomes" id="UP000024837">
    <property type="component" value="Unassembled WGS sequence"/>
</dbReference>
<evidence type="ECO:0000256" key="1">
    <source>
        <dbReference type="SAM" id="Phobius"/>
    </source>
</evidence>
<evidence type="ECO:0000313" key="3">
    <source>
        <dbReference type="EMBL" id="EWC48352.1"/>
    </source>
</evidence>
<dbReference type="InterPro" id="IPR043729">
    <property type="entry name" value="DUF5672"/>
</dbReference>
<dbReference type="OrthoDB" id="10025998at2759"/>
<feature type="transmembrane region" description="Helical" evidence="1">
    <location>
        <begin position="12"/>
        <end position="30"/>
    </location>
</feature>
<dbReference type="HOGENOM" id="CLU_048589_2_0_1"/>
<gene>
    <name evidence="3" type="ORF">DRE_02121</name>
</gene>
<protein>
    <recommendedName>
        <fullName evidence="2">DUF5672 domain-containing protein</fullName>
    </recommendedName>
</protein>
<keyword evidence="1" id="KW-1133">Transmembrane helix</keyword>
<keyword evidence="1" id="KW-0812">Transmembrane</keyword>
<name>W7I8E5_9PEZI</name>
<dbReference type="AlphaFoldDB" id="W7I8E5"/>
<reference evidence="3 4" key="1">
    <citation type="submission" date="2013-05" db="EMBL/GenBank/DDBJ databases">
        <title>Drechslerella stenobrocha genome reveals carnivorous origination and mechanical trapping mechanism of predatory fungi.</title>
        <authorList>
            <person name="Liu X."/>
            <person name="Zhang W."/>
            <person name="Liu K."/>
        </authorList>
    </citation>
    <scope>NUCLEOTIDE SEQUENCE [LARGE SCALE GENOMIC DNA]</scope>
    <source>
        <strain evidence="3 4">248</strain>
    </source>
</reference>
<proteinExistence type="predicted"/>
<dbReference type="EMBL" id="KI966390">
    <property type="protein sequence ID" value="EWC48352.1"/>
    <property type="molecule type" value="Genomic_DNA"/>
</dbReference>
<dbReference type="Pfam" id="PF18922">
    <property type="entry name" value="DUF5672"/>
    <property type="match status" value="1"/>
</dbReference>
<keyword evidence="1" id="KW-0472">Membrane</keyword>
<evidence type="ECO:0000259" key="2">
    <source>
        <dbReference type="Pfam" id="PF18922"/>
    </source>
</evidence>
<evidence type="ECO:0000313" key="4">
    <source>
        <dbReference type="Proteomes" id="UP000024837"/>
    </source>
</evidence>
<sequence length="331" mass="38167">MLAHSAPRVVPVSFLYVLLICMSTYLFLLHTQVPPTSPTSIRPYEPIEGNNFQDDVFTQKFRIKTPKPYNDTKLALLIESQPQPYLTPMLLHFMSVVPPDWPFLFLGSNKSITHLTRSAPIRTYMKIGKLDMRLIPEDMPMTNQEEVSKVFTNPEFYKLFLPAEWLFVFQLDSMICANSRVSLDDWVEKGYTWVGAPWNAKGGLGGGNGGFSLRRMSYLIRLLESQSRFDGEQLEDQWLFNHLARMPGAKLPPFEVSREFSVERIPFGTPLGYHTGGRGTVLPRSVWRLNRWRKRIFDYCPEMKMFMQMVVDGPQESDGCWKDDISGTGRY</sequence>
<accession>W7I8E5</accession>
<organism evidence="3 4">
    <name type="scientific">Drechslerella stenobrocha 248</name>
    <dbReference type="NCBI Taxonomy" id="1043628"/>
    <lineage>
        <taxon>Eukaryota</taxon>
        <taxon>Fungi</taxon>
        <taxon>Dikarya</taxon>
        <taxon>Ascomycota</taxon>
        <taxon>Pezizomycotina</taxon>
        <taxon>Orbiliomycetes</taxon>
        <taxon>Orbiliales</taxon>
        <taxon>Orbiliaceae</taxon>
        <taxon>Drechslerella</taxon>
    </lineage>
</organism>
<feature type="domain" description="DUF5672" evidence="2">
    <location>
        <begin position="130"/>
        <end position="274"/>
    </location>
</feature>